<accession>D8QX43</accession>
<dbReference type="KEGG" id="smo:SELMODRAFT_80228"/>
<dbReference type="PROSITE" id="PS00893">
    <property type="entry name" value="NUDIX_BOX"/>
    <property type="match status" value="1"/>
</dbReference>
<keyword evidence="5" id="KW-1185">Reference proteome</keyword>
<dbReference type="EMBL" id="GL377568">
    <property type="protein sequence ID" value="EFJ35346.1"/>
    <property type="molecule type" value="Genomic_DNA"/>
</dbReference>
<dbReference type="CDD" id="cd04511">
    <property type="entry name" value="NUDIX_Hydrolase"/>
    <property type="match status" value="1"/>
</dbReference>
<dbReference type="PANTHER" id="PTHR43222:SF2">
    <property type="entry name" value="NUDIX HYDROLASE 23, CHLOROPLASTIC"/>
    <property type="match status" value="1"/>
</dbReference>
<dbReference type="KEGG" id="smo:SELMODRAFT_127731"/>
<dbReference type="Pfam" id="PF14803">
    <property type="entry name" value="Zn_ribbon_Nudix"/>
    <property type="match status" value="1"/>
</dbReference>
<dbReference type="FunCoup" id="D8QX43">
    <property type="interactions" value="694"/>
</dbReference>
<dbReference type="GO" id="GO:0047884">
    <property type="term" value="F:FAD diphosphatase activity"/>
    <property type="evidence" value="ECO:0000318"/>
    <property type="project" value="GO_Central"/>
</dbReference>
<evidence type="ECO:0000313" key="3">
    <source>
        <dbReference type="EMBL" id="EFJ10604.1"/>
    </source>
</evidence>
<dbReference type="eggNOG" id="KOG3084">
    <property type="taxonomic scope" value="Eukaryota"/>
</dbReference>
<protein>
    <recommendedName>
        <fullName evidence="2">Nudix hydrolase domain-containing protein</fullName>
    </recommendedName>
</protein>
<feature type="domain" description="Nudix hydrolase" evidence="2">
    <location>
        <begin position="37"/>
        <end position="161"/>
    </location>
</feature>
<evidence type="ECO:0000313" key="4">
    <source>
        <dbReference type="EMBL" id="EFJ35346.1"/>
    </source>
</evidence>
<dbReference type="Gene3D" id="3.90.79.10">
    <property type="entry name" value="Nucleoside Triphosphate Pyrophosphohydrolase"/>
    <property type="match status" value="1"/>
</dbReference>
<dbReference type="InterPro" id="IPR020084">
    <property type="entry name" value="NUDIX_hydrolase_CS"/>
</dbReference>
<evidence type="ECO:0000259" key="2">
    <source>
        <dbReference type="PROSITE" id="PS51462"/>
    </source>
</evidence>
<dbReference type="InParanoid" id="D8QX43"/>
<keyword evidence="1" id="KW-0378">Hydrolase</keyword>
<dbReference type="EMBL" id="GL377652">
    <property type="protein sequence ID" value="EFJ10604.1"/>
    <property type="molecule type" value="Genomic_DNA"/>
</dbReference>
<feature type="non-terminal residue" evidence="4">
    <location>
        <position position="1"/>
    </location>
</feature>
<evidence type="ECO:0000256" key="1">
    <source>
        <dbReference type="ARBA" id="ARBA00022801"/>
    </source>
</evidence>
<dbReference type="SUPFAM" id="SSF55811">
    <property type="entry name" value="Nudix"/>
    <property type="match status" value="1"/>
</dbReference>
<dbReference type="InterPro" id="IPR029401">
    <property type="entry name" value="Nudix_N"/>
</dbReference>
<dbReference type="InterPro" id="IPR015797">
    <property type="entry name" value="NUDIX_hydrolase-like_dom_sf"/>
</dbReference>
<dbReference type="Gramene" id="EFJ35346">
    <property type="protein sequence ID" value="EFJ35346"/>
    <property type="gene ID" value="SELMODRAFT_80228"/>
</dbReference>
<dbReference type="PANTHER" id="PTHR43222">
    <property type="entry name" value="NUDIX HYDROLASE 23"/>
    <property type="match status" value="1"/>
</dbReference>
<dbReference type="Gene3D" id="2.20.70.10">
    <property type="match status" value="1"/>
</dbReference>
<dbReference type="GO" id="GO:0042726">
    <property type="term" value="P:flavin-containing compound metabolic process"/>
    <property type="evidence" value="ECO:0000318"/>
    <property type="project" value="GO_Central"/>
</dbReference>
<dbReference type="InterPro" id="IPR000086">
    <property type="entry name" value="NUDIX_hydrolase_dom"/>
</dbReference>
<dbReference type="OrthoDB" id="447842at2759"/>
<dbReference type="Pfam" id="PF00293">
    <property type="entry name" value="NUDIX"/>
    <property type="match status" value="1"/>
</dbReference>
<dbReference type="STRING" id="88036.D8QX43"/>
<dbReference type="Gramene" id="EFJ10604">
    <property type="protein sequence ID" value="EFJ10604"/>
    <property type="gene ID" value="SELMODRAFT_127731"/>
</dbReference>
<dbReference type="PROSITE" id="PS51462">
    <property type="entry name" value="NUDIX"/>
    <property type="match status" value="1"/>
</dbReference>
<dbReference type="OMA" id="PHINQVH"/>
<name>D8QX43_SELML</name>
<dbReference type="AlphaFoldDB" id="D8QX43"/>
<dbReference type="Proteomes" id="UP000001514">
    <property type="component" value="Unassembled WGS sequence"/>
</dbReference>
<organism evidence="5">
    <name type="scientific">Selaginella moellendorffii</name>
    <name type="common">Spikemoss</name>
    <dbReference type="NCBI Taxonomy" id="88036"/>
    <lineage>
        <taxon>Eukaryota</taxon>
        <taxon>Viridiplantae</taxon>
        <taxon>Streptophyta</taxon>
        <taxon>Embryophyta</taxon>
        <taxon>Tracheophyta</taxon>
        <taxon>Lycopodiopsida</taxon>
        <taxon>Selaginellales</taxon>
        <taxon>Selaginellaceae</taxon>
        <taxon>Selaginella</taxon>
    </lineage>
</organism>
<proteinExistence type="predicted"/>
<sequence length="198" mass="21904">KFSFCPVCGGPADQRVPDGEHEPRSVCTLCGFVHYQNPKMVVGCVVEHDRKILLCRRSIEPCYGLWTLPAGYMELGESAAEGAVRETQEEAHAQVEPVSLFAHLDIPLIGQSYVIFRAKFAHGVQYSPGPESLECALIEMDEIPFDKIAFSTISVALKLYIQDYKAGRFRVHSGVIDKRPGASPSDPQGFVLRDYLSS</sequence>
<reference evidence="4 5" key="1">
    <citation type="journal article" date="2011" name="Science">
        <title>The Selaginella genome identifies genetic changes associated with the evolution of vascular plants.</title>
        <authorList>
            <person name="Banks J.A."/>
            <person name="Nishiyama T."/>
            <person name="Hasebe M."/>
            <person name="Bowman J.L."/>
            <person name="Gribskov M."/>
            <person name="dePamphilis C."/>
            <person name="Albert V.A."/>
            <person name="Aono N."/>
            <person name="Aoyama T."/>
            <person name="Ambrose B.A."/>
            <person name="Ashton N.W."/>
            <person name="Axtell M.J."/>
            <person name="Barker E."/>
            <person name="Barker M.S."/>
            <person name="Bennetzen J.L."/>
            <person name="Bonawitz N.D."/>
            <person name="Chapple C."/>
            <person name="Cheng C."/>
            <person name="Correa L.G."/>
            <person name="Dacre M."/>
            <person name="DeBarry J."/>
            <person name="Dreyer I."/>
            <person name="Elias M."/>
            <person name="Engstrom E.M."/>
            <person name="Estelle M."/>
            <person name="Feng L."/>
            <person name="Finet C."/>
            <person name="Floyd S.K."/>
            <person name="Frommer W.B."/>
            <person name="Fujita T."/>
            <person name="Gramzow L."/>
            <person name="Gutensohn M."/>
            <person name="Harholt J."/>
            <person name="Hattori M."/>
            <person name="Heyl A."/>
            <person name="Hirai T."/>
            <person name="Hiwatashi Y."/>
            <person name="Ishikawa M."/>
            <person name="Iwata M."/>
            <person name="Karol K.G."/>
            <person name="Koehler B."/>
            <person name="Kolukisaoglu U."/>
            <person name="Kubo M."/>
            <person name="Kurata T."/>
            <person name="Lalonde S."/>
            <person name="Li K."/>
            <person name="Li Y."/>
            <person name="Litt A."/>
            <person name="Lyons E."/>
            <person name="Manning G."/>
            <person name="Maruyama T."/>
            <person name="Michael T.P."/>
            <person name="Mikami K."/>
            <person name="Miyazaki S."/>
            <person name="Morinaga S."/>
            <person name="Murata T."/>
            <person name="Mueller-Roeber B."/>
            <person name="Nelson D.R."/>
            <person name="Obara M."/>
            <person name="Oguri Y."/>
            <person name="Olmstead R.G."/>
            <person name="Onodera N."/>
            <person name="Petersen B.L."/>
            <person name="Pils B."/>
            <person name="Prigge M."/>
            <person name="Rensing S.A."/>
            <person name="Riano-Pachon D.M."/>
            <person name="Roberts A.W."/>
            <person name="Sato Y."/>
            <person name="Scheller H.V."/>
            <person name="Schulz B."/>
            <person name="Schulz C."/>
            <person name="Shakirov E.V."/>
            <person name="Shibagaki N."/>
            <person name="Shinohara N."/>
            <person name="Shippen D.E."/>
            <person name="Soerensen I."/>
            <person name="Sotooka R."/>
            <person name="Sugimoto N."/>
            <person name="Sugita M."/>
            <person name="Sumikawa N."/>
            <person name="Tanurdzic M."/>
            <person name="Theissen G."/>
            <person name="Ulvskov P."/>
            <person name="Wakazuki S."/>
            <person name="Weng J.K."/>
            <person name="Willats W.W."/>
            <person name="Wipf D."/>
            <person name="Wolf P.G."/>
            <person name="Yang L."/>
            <person name="Zimmer A.D."/>
            <person name="Zhu Q."/>
            <person name="Mitros T."/>
            <person name="Hellsten U."/>
            <person name="Loque D."/>
            <person name="Otillar R."/>
            <person name="Salamov A."/>
            <person name="Schmutz J."/>
            <person name="Shapiro H."/>
            <person name="Lindquist E."/>
            <person name="Lucas S."/>
            <person name="Rokhsar D."/>
            <person name="Grigoriev I.V."/>
        </authorList>
    </citation>
    <scope>NUCLEOTIDE SEQUENCE [LARGE SCALE GENOMIC DNA]</scope>
</reference>
<dbReference type="HOGENOM" id="CLU_037162_16_0_1"/>
<evidence type="ECO:0000313" key="5">
    <source>
        <dbReference type="Proteomes" id="UP000001514"/>
    </source>
</evidence>
<gene>
    <name evidence="3" type="ORF">SELMODRAFT_127731</name>
    <name evidence="4" type="ORF">SELMODRAFT_80228</name>
</gene>
<dbReference type="GO" id="GO:0009507">
    <property type="term" value="C:chloroplast"/>
    <property type="evidence" value="ECO:0000318"/>
    <property type="project" value="GO_Central"/>
</dbReference>